<evidence type="ECO:0000256" key="1">
    <source>
        <dbReference type="ARBA" id="ARBA00004635"/>
    </source>
</evidence>
<keyword evidence="4" id="KW-0732">Signal</keyword>
<dbReference type="OrthoDB" id="9816067at2"/>
<dbReference type="InterPro" id="IPR038501">
    <property type="entry name" value="Spore_GerAC_C_sf"/>
</dbReference>
<comment type="subcellular location">
    <subcellularLocation>
        <location evidence="1">Membrane</location>
        <topology evidence="1">Lipid-anchor</topology>
    </subcellularLocation>
</comment>
<dbReference type="Pfam" id="PF25198">
    <property type="entry name" value="Spore_GerAC_N"/>
    <property type="match status" value="1"/>
</dbReference>
<evidence type="ECO:0000256" key="6">
    <source>
        <dbReference type="ARBA" id="ARBA00023139"/>
    </source>
</evidence>
<name>A0A229UWI0_9BACL</name>
<dbReference type="InterPro" id="IPR057336">
    <property type="entry name" value="GerAC_N"/>
</dbReference>
<keyword evidence="7" id="KW-0449">Lipoprotein</keyword>
<evidence type="ECO:0000256" key="5">
    <source>
        <dbReference type="ARBA" id="ARBA00023136"/>
    </source>
</evidence>
<gene>
    <name evidence="10" type="ORF">CF651_00760</name>
</gene>
<evidence type="ECO:0000256" key="2">
    <source>
        <dbReference type="ARBA" id="ARBA00007886"/>
    </source>
</evidence>
<dbReference type="PANTHER" id="PTHR35789">
    <property type="entry name" value="SPORE GERMINATION PROTEIN B3"/>
    <property type="match status" value="1"/>
</dbReference>
<dbReference type="AlphaFoldDB" id="A0A229UWI0"/>
<dbReference type="GO" id="GO:0009847">
    <property type="term" value="P:spore germination"/>
    <property type="evidence" value="ECO:0007669"/>
    <property type="project" value="InterPro"/>
</dbReference>
<evidence type="ECO:0000256" key="3">
    <source>
        <dbReference type="ARBA" id="ARBA00022544"/>
    </source>
</evidence>
<keyword evidence="11" id="KW-1185">Reference proteome</keyword>
<evidence type="ECO:0000256" key="4">
    <source>
        <dbReference type="ARBA" id="ARBA00022729"/>
    </source>
</evidence>
<comment type="caution">
    <text evidence="10">The sequence shown here is derived from an EMBL/GenBank/DDBJ whole genome shotgun (WGS) entry which is preliminary data.</text>
</comment>
<dbReference type="Proteomes" id="UP000215509">
    <property type="component" value="Unassembled WGS sequence"/>
</dbReference>
<feature type="domain" description="Spore germination GerAC-like C-terminal" evidence="8">
    <location>
        <begin position="221"/>
        <end position="385"/>
    </location>
</feature>
<dbReference type="Gene3D" id="3.30.300.210">
    <property type="entry name" value="Nutrient germinant receptor protein C, domain 3"/>
    <property type="match status" value="1"/>
</dbReference>
<keyword evidence="6" id="KW-0564">Palmitate</keyword>
<reference evidence="10 11" key="1">
    <citation type="submission" date="2017-07" db="EMBL/GenBank/DDBJ databases">
        <title>Genome sequencing and assembly of Paenibacillus rigui.</title>
        <authorList>
            <person name="Mayilraj S."/>
        </authorList>
    </citation>
    <scope>NUCLEOTIDE SEQUENCE [LARGE SCALE GENOMIC DNA]</scope>
    <source>
        <strain evidence="10 11">JCM 16352</strain>
    </source>
</reference>
<dbReference type="InterPro" id="IPR008844">
    <property type="entry name" value="Spore_GerAC-like"/>
</dbReference>
<evidence type="ECO:0000259" key="8">
    <source>
        <dbReference type="Pfam" id="PF05504"/>
    </source>
</evidence>
<keyword evidence="5" id="KW-0472">Membrane</keyword>
<evidence type="ECO:0000313" key="11">
    <source>
        <dbReference type="Proteomes" id="UP000215509"/>
    </source>
</evidence>
<comment type="similarity">
    <text evidence="2">Belongs to the GerABKC lipoprotein family.</text>
</comment>
<sequence>MNKIIRLCLLLFWMVICAGCWNRRELNELGIQVGTAIDKVGDQYQVAVQVVVPGEVTPRLSSGRAPVTLYKATAPTIFEAFRKLTETSPRKIYSAHIRTLVIGEPLAREGIANVLDLLSRNPEARTDYYVVVSRGTPAEDTLKVLTSLEKIPAHNLFYSIDTSSKVWSPTTAITMDEIIDQMVSEGTNLVLPGVRRIGNTKKGEQKSNVEEIEPSSHLRTTGLAMFKKDKLIGWLNEDEGRGYNYIRNNVKSSVGHLDCPDGGKIALETLRSDTKMEGRMVKGEPVIHLKIINQSNIGEVECKIDITDPNTISSLEQQVQERIKLLMQKVIAKVQNNYHVDIFGFGQAIYKSDPKAWKRIKADWESYFSKLKVEYEMQVTIPRTGTTNNSFKNYLKE</sequence>
<evidence type="ECO:0000259" key="9">
    <source>
        <dbReference type="Pfam" id="PF25198"/>
    </source>
</evidence>
<organism evidence="10 11">
    <name type="scientific">Paenibacillus rigui</name>
    <dbReference type="NCBI Taxonomy" id="554312"/>
    <lineage>
        <taxon>Bacteria</taxon>
        <taxon>Bacillati</taxon>
        <taxon>Bacillota</taxon>
        <taxon>Bacilli</taxon>
        <taxon>Bacillales</taxon>
        <taxon>Paenibacillaceae</taxon>
        <taxon>Paenibacillus</taxon>
    </lineage>
</organism>
<dbReference type="GO" id="GO:0016020">
    <property type="term" value="C:membrane"/>
    <property type="evidence" value="ECO:0007669"/>
    <property type="project" value="UniProtKB-SubCell"/>
</dbReference>
<evidence type="ECO:0000313" key="10">
    <source>
        <dbReference type="EMBL" id="OXM87683.1"/>
    </source>
</evidence>
<keyword evidence="3" id="KW-0309">Germination</keyword>
<dbReference type="EMBL" id="NMQW01000002">
    <property type="protein sequence ID" value="OXM87683.1"/>
    <property type="molecule type" value="Genomic_DNA"/>
</dbReference>
<dbReference type="InterPro" id="IPR046953">
    <property type="entry name" value="Spore_GerAC-like_C"/>
</dbReference>
<accession>A0A229UWI0</accession>
<dbReference type="PANTHER" id="PTHR35789:SF1">
    <property type="entry name" value="SPORE GERMINATION PROTEIN B3"/>
    <property type="match status" value="1"/>
</dbReference>
<dbReference type="NCBIfam" id="TIGR02887">
    <property type="entry name" value="spore_ger_x_C"/>
    <property type="match status" value="1"/>
</dbReference>
<protein>
    <submittedName>
        <fullName evidence="10">Spore gernimation protein GerC</fullName>
    </submittedName>
</protein>
<proteinExistence type="inferred from homology"/>
<feature type="domain" description="Spore germination protein N-terminal" evidence="9">
    <location>
        <begin position="22"/>
        <end position="195"/>
    </location>
</feature>
<evidence type="ECO:0000256" key="7">
    <source>
        <dbReference type="ARBA" id="ARBA00023288"/>
    </source>
</evidence>
<dbReference type="RefSeq" id="WP_094012933.1">
    <property type="nucleotide sequence ID" value="NZ_NMQW01000002.1"/>
</dbReference>
<dbReference type="Pfam" id="PF05504">
    <property type="entry name" value="Spore_GerAC"/>
    <property type="match status" value="1"/>
</dbReference>